<sequence>MITYTTLLPYLQALLVTVISFFWFKSSRTYMYANSLYSLPKFKQEGKK</sequence>
<keyword evidence="1" id="KW-1133">Transmembrane helix</keyword>
<protein>
    <submittedName>
        <fullName evidence="2">Uncharacterized protein</fullName>
    </submittedName>
</protein>
<keyword evidence="1" id="KW-0472">Membrane</keyword>
<reference evidence="2" key="2">
    <citation type="journal article" date="2015" name="Data Brief">
        <title>Shoot transcriptome of the giant reed, Arundo donax.</title>
        <authorList>
            <person name="Barrero R.A."/>
            <person name="Guerrero F.D."/>
            <person name="Moolhuijzen P."/>
            <person name="Goolsby J.A."/>
            <person name="Tidwell J."/>
            <person name="Bellgard S.E."/>
            <person name="Bellgard M.I."/>
        </authorList>
    </citation>
    <scope>NUCLEOTIDE SEQUENCE</scope>
    <source>
        <tissue evidence="2">Shoot tissue taken approximately 20 cm above the soil surface</tissue>
    </source>
</reference>
<keyword evidence="1" id="KW-0812">Transmembrane</keyword>
<accession>A0A0A9CLC7</accession>
<name>A0A0A9CLC7_ARUDO</name>
<evidence type="ECO:0000313" key="2">
    <source>
        <dbReference type="EMBL" id="JAD76396.1"/>
    </source>
</evidence>
<reference evidence="2" key="1">
    <citation type="submission" date="2014-09" db="EMBL/GenBank/DDBJ databases">
        <authorList>
            <person name="Magalhaes I.L.F."/>
            <person name="Oliveira U."/>
            <person name="Santos F.R."/>
            <person name="Vidigal T.H.D.A."/>
            <person name="Brescovit A.D."/>
            <person name="Santos A.J."/>
        </authorList>
    </citation>
    <scope>NUCLEOTIDE SEQUENCE</scope>
    <source>
        <tissue evidence="2">Shoot tissue taken approximately 20 cm above the soil surface</tissue>
    </source>
</reference>
<feature type="transmembrane region" description="Helical" evidence="1">
    <location>
        <begin position="6"/>
        <end position="24"/>
    </location>
</feature>
<dbReference type="EMBL" id="GBRH01221499">
    <property type="protein sequence ID" value="JAD76396.1"/>
    <property type="molecule type" value="Transcribed_RNA"/>
</dbReference>
<organism evidence="2">
    <name type="scientific">Arundo donax</name>
    <name type="common">Giant reed</name>
    <name type="synonym">Donax arundinaceus</name>
    <dbReference type="NCBI Taxonomy" id="35708"/>
    <lineage>
        <taxon>Eukaryota</taxon>
        <taxon>Viridiplantae</taxon>
        <taxon>Streptophyta</taxon>
        <taxon>Embryophyta</taxon>
        <taxon>Tracheophyta</taxon>
        <taxon>Spermatophyta</taxon>
        <taxon>Magnoliopsida</taxon>
        <taxon>Liliopsida</taxon>
        <taxon>Poales</taxon>
        <taxon>Poaceae</taxon>
        <taxon>PACMAD clade</taxon>
        <taxon>Arundinoideae</taxon>
        <taxon>Arundineae</taxon>
        <taxon>Arundo</taxon>
    </lineage>
</organism>
<proteinExistence type="predicted"/>
<evidence type="ECO:0000256" key="1">
    <source>
        <dbReference type="SAM" id="Phobius"/>
    </source>
</evidence>
<dbReference type="AlphaFoldDB" id="A0A0A9CLC7"/>